<dbReference type="PANTHER" id="PTHR34831">
    <property type="entry name" value="MIGRATION AND INVASION-INHIBITORY PROTEIN"/>
    <property type="match status" value="1"/>
</dbReference>
<keyword evidence="3" id="KW-1185">Reference proteome</keyword>
<dbReference type="EMBL" id="CP111020">
    <property type="protein sequence ID" value="WAR15556.1"/>
    <property type="molecule type" value="Genomic_DNA"/>
</dbReference>
<feature type="compositionally biased region" description="Basic and acidic residues" evidence="1">
    <location>
        <begin position="25"/>
        <end position="54"/>
    </location>
</feature>
<gene>
    <name evidence="2" type="ORF">MAR_005661</name>
</gene>
<accession>A0ABY7F3C3</accession>
<evidence type="ECO:0000256" key="1">
    <source>
        <dbReference type="SAM" id="MobiDB-lite"/>
    </source>
</evidence>
<reference evidence="2" key="1">
    <citation type="submission" date="2022-11" db="EMBL/GenBank/DDBJ databases">
        <title>Centuries of genome instability and evolution in soft-shell clam transmissible cancer (bioRxiv).</title>
        <authorList>
            <person name="Hart S.F.M."/>
            <person name="Yonemitsu M.A."/>
            <person name="Giersch R.M."/>
            <person name="Beal B.F."/>
            <person name="Arriagada G."/>
            <person name="Davis B.W."/>
            <person name="Ostrander E.A."/>
            <person name="Goff S.P."/>
            <person name="Metzger M.J."/>
        </authorList>
    </citation>
    <scope>NUCLEOTIDE SEQUENCE</scope>
    <source>
        <strain evidence="2">MELC-2E11</strain>
        <tissue evidence="2">Siphon/mantle</tissue>
    </source>
</reference>
<dbReference type="InterPro" id="IPR031466">
    <property type="entry name" value="MIIP"/>
</dbReference>
<dbReference type="Proteomes" id="UP001164746">
    <property type="component" value="Chromosome 9"/>
</dbReference>
<organism evidence="2 3">
    <name type="scientific">Mya arenaria</name>
    <name type="common">Soft-shell clam</name>
    <dbReference type="NCBI Taxonomy" id="6604"/>
    <lineage>
        <taxon>Eukaryota</taxon>
        <taxon>Metazoa</taxon>
        <taxon>Spiralia</taxon>
        <taxon>Lophotrochozoa</taxon>
        <taxon>Mollusca</taxon>
        <taxon>Bivalvia</taxon>
        <taxon>Autobranchia</taxon>
        <taxon>Heteroconchia</taxon>
        <taxon>Euheterodonta</taxon>
        <taxon>Imparidentia</taxon>
        <taxon>Neoheterodontei</taxon>
        <taxon>Myida</taxon>
        <taxon>Myoidea</taxon>
        <taxon>Myidae</taxon>
        <taxon>Mya</taxon>
    </lineage>
</organism>
<feature type="compositionally biased region" description="Basic and acidic residues" evidence="1">
    <location>
        <begin position="82"/>
        <end position="93"/>
    </location>
</feature>
<dbReference type="PANTHER" id="PTHR34831:SF1">
    <property type="entry name" value="MIGRATION AND INVASION-INHIBITORY PROTEIN"/>
    <property type="match status" value="1"/>
</dbReference>
<protein>
    <submittedName>
        <fullName evidence="2">MIIP-like protein</fullName>
    </submittedName>
</protein>
<dbReference type="Pfam" id="PF15734">
    <property type="entry name" value="MIIP"/>
    <property type="match status" value="1"/>
</dbReference>
<name>A0ABY7F3C3_MYAAR</name>
<feature type="region of interest" description="Disordered" evidence="1">
    <location>
        <begin position="133"/>
        <end position="152"/>
    </location>
</feature>
<evidence type="ECO:0000313" key="2">
    <source>
        <dbReference type="EMBL" id="WAR15556.1"/>
    </source>
</evidence>
<feature type="compositionally biased region" description="Polar residues" evidence="1">
    <location>
        <begin position="142"/>
        <end position="152"/>
    </location>
</feature>
<proteinExistence type="predicted"/>
<feature type="region of interest" description="Disordered" evidence="1">
    <location>
        <begin position="261"/>
        <end position="290"/>
    </location>
</feature>
<feature type="region of interest" description="Disordered" evidence="1">
    <location>
        <begin position="210"/>
        <end position="243"/>
    </location>
</feature>
<evidence type="ECO:0000313" key="3">
    <source>
        <dbReference type="Proteomes" id="UP001164746"/>
    </source>
</evidence>
<sequence length="480" mass="54022">MSHLFVYNKQPGQDPVKRTPVRRLGSAEKKNVKEKLDTSLEKSVLDRSGREGRARLHKKRSKSKENRPQSAGKSPKRAVSGENKENYYKNSPEKTVPEKVIDIDKVKKNGARSKETNTELEDLRREIEEQCGAAGGERKGNRQQAAGPTTPNTVRKRRIIDQNVKVSGVADLNASELLQECEADFTRLNYSYSGIDDNDLQFLSKRLNAENEQPEEDAPVRDTDTDTNPPARYSQNLSHPGNSRKIASFIKESKKPKSILLANNNSRLNKSGSSRVSFRSPTRDSSGHLSYSMDAYSKQQHKMLGYDWIAALMDNDPAGVNQSETFFDELKEFRKLNLEECVNKHCMMGFNTSKPAMVPASSNIALRDATSGIKSAVRTTLDDAETLAANFPYEWDPKEQSICRPLPRPTYKPESSYADSSWPAAMKSQSLASCLHTSSNFQQTSQNLQKATDELLDSTYSLMYEMKRLKTERSDHPIKL</sequence>
<feature type="compositionally biased region" description="Polar residues" evidence="1">
    <location>
        <begin position="261"/>
        <end position="280"/>
    </location>
</feature>
<feature type="region of interest" description="Disordered" evidence="1">
    <location>
        <begin position="1"/>
        <end position="93"/>
    </location>
</feature>